<evidence type="ECO:0000256" key="3">
    <source>
        <dbReference type="ARBA" id="ARBA00022692"/>
    </source>
</evidence>
<comment type="similarity">
    <text evidence="6">Belongs to the fluoride channel Fluc/FEX (TC 1.A.43) family.</text>
</comment>
<dbReference type="Pfam" id="PF02537">
    <property type="entry name" value="CRCB"/>
    <property type="match status" value="1"/>
</dbReference>
<evidence type="ECO:0000256" key="7">
    <source>
        <dbReference type="ARBA" id="ARBA00035585"/>
    </source>
</evidence>
<accession>A0A5J4KZM6</accession>
<sequence>MNYLIVGIGGFLGAISRYGLALWIGQKWGRSFPFGTFVINVSGSFFIGLLMYLFTEKFMVNPQWRLLLVVGFLGAYTTFSTFEYETGRLVKDGEWLIALMNVIFSVFAGFVALKIGELIAKSI</sequence>
<comment type="catalytic activity">
    <reaction evidence="7">
        <text>fluoride(in) = fluoride(out)</text>
        <dbReference type="Rhea" id="RHEA:76159"/>
        <dbReference type="ChEBI" id="CHEBI:17051"/>
    </reaction>
    <physiologicalReaction direction="left-to-right" evidence="7">
        <dbReference type="Rhea" id="RHEA:76160"/>
    </physiologicalReaction>
</comment>
<reference evidence="9" key="1">
    <citation type="submission" date="2019-10" db="EMBL/GenBank/DDBJ databases">
        <title>Metagenomic sequencing of thiosulfate-disproportionating enrichment culture.</title>
        <authorList>
            <person name="Umezawa K."/>
            <person name="Kojima H."/>
            <person name="Fukui M."/>
        </authorList>
    </citation>
    <scope>NUCLEOTIDE SEQUENCE</scope>
    <source>
        <strain evidence="9">45J</strain>
    </source>
</reference>
<feature type="transmembrane region" description="Helical" evidence="8">
    <location>
        <begin position="95"/>
        <end position="113"/>
    </location>
</feature>
<comment type="caution">
    <text evidence="9">The sequence shown here is derived from an EMBL/GenBank/DDBJ whole genome shotgun (WGS) entry which is preliminary data.</text>
</comment>
<dbReference type="PANTHER" id="PTHR28259">
    <property type="entry name" value="FLUORIDE EXPORT PROTEIN 1-RELATED"/>
    <property type="match status" value="1"/>
</dbReference>
<dbReference type="NCBIfam" id="TIGR00494">
    <property type="entry name" value="crcB"/>
    <property type="match status" value="1"/>
</dbReference>
<dbReference type="HAMAP" id="MF_00454">
    <property type="entry name" value="FluC"/>
    <property type="match status" value="1"/>
</dbReference>
<evidence type="ECO:0000256" key="8">
    <source>
        <dbReference type="SAM" id="Phobius"/>
    </source>
</evidence>
<dbReference type="InterPro" id="IPR003691">
    <property type="entry name" value="FluC"/>
</dbReference>
<organism evidence="9">
    <name type="scientific">hot springs metagenome</name>
    <dbReference type="NCBI Taxonomy" id="433727"/>
    <lineage>
        <taxon>unclassified sequences</taxon>
        <taxon>metagenomes</taxon>
        <taxon>ecological metagenomes</taxon>
    </lineage>
</organism>
<gene>
    <name evidence="9" type="ORF">A45J_2468</name>
</gene>
<comment type="subcellular location">
    <subcellularLocation>
        <location evidence="1">Cell membrane</location>
        <topology evidence="1">Multi-pass membrane protein</topology>
    </subcellularLocation>
</comment>
<protein>
    <submittedName>
        <fullName evidence="9">Camphor resistance protein CrcB</fullName>
    </submittedName>
</protein>
<evidence type="ECO:0000256" key="5">
    <source>
        <dbReference type="ARBA" id="ARBA00023136"/>
    </source>
</evidence>
<dbReference type="AlphaFoldDB" id="A0A5J4KZM6"/>
<dbReference type="GO" id="GO:0005886">
    <property type="term" value="C:plasma membrane"/>
    <property type="evidence" value="ECO:0007669"/>
    <property type="project" value="UniProtKB-SubCell"/>
</dbReference>
<evidence type="ECO:0000256" key="6">
    <source>
        <dbReference type="ARBA" id="ARBA00035120"/>
    </source>
</evidence>
<dbReference type="PANTHER" id="PTHR28259:SF1">
    <property type="entry name" value="FLUORIDE EXPORT PROTEIN 1-RELATED"/>
    <property type="match status" value="1"/>
</dbReference>
<evidence type="ECO:0000313" key="9">
    <source>
        <dbReference type="EMBL" id="GER94704.1"/>
    </source>
</evidence>
<dbReference type="GO" id="GO:1903425">
    <property type="term" value="F:fluoride transmembrane transporter activity"/>
    <property type="evidence" value="ECO:0007669"/>
    <property type="project" value="TreeGrafter"/>
</dbReference>
<evidence type="ECO:0000256" key="1">
    <source>
        <dbReference type="ARBA" id="ARBA00004651"/>
    </source>
</evidence>
<proteinExistence type="inferred from homology"/>
<keyword evidence="2" id="KW-1003">Cell membrane</keyword>
<keyword evidence="3 8" id="KW-0812">Transmembrane</keyword>
<keyword evidence="4 8" id="KW-1133">Transmembrane helix</keyword>
<evidence type="ECO:0000256" key="4">
    <source>
        <dbReference type="ARBA" id="ARBA00022989"/>
    </source>
</evidence>
<keyword evidence="5 8" id="KW-0472">Membrane</keyword>
<evidence type="ECO:0000256" key="2">
    <source>
        <dbReference type="ARBA" id="ARBA00022475"/>
    </source>
</evidence>
<dbReference type="EMBL" id="BLAB01000001">
    <property type="protein sequence ID" value="GER94704.1"/>
    <property type="molecule type" value="Genomic_DNA"/>
</dbReference>
<name>A0A5J4KZM6_9ZZZZ</name>
<feature type="transmembrane region" description="Helical" evidence="8">
    <location>
        <begin position="31"/>
        <end position="54"/>
    </location>
</feature>
<feature type="transmembrane region" description="Helical" evidence="8">
    <location>
        <begin position="66"/>
        <end position="83"/>
    </location>
</feature>